<keyword evidence="2" id="KW-1185">Reference proteome</keyword>
<dbReference type="AlphaFoldDB" id="A0A067BD11"/>
<reference evidence="1 2" key="1">
    <citation type="journal article" date="2013" name="PLoS Genet.">
        <title>Distinctive expansion of potential virulence genes in the genome of the oomycete fish pathogen Saprolegnia parasitica.</title>
        <authorList>
            <person name="Jiang R.H."/>
            <person name="de Bruijn I."/>
            <person name="Haas B.J."/>
            <person name="Belmonte R."/>
            <person name="Lobach L."/>
            <person name="Christie J."/>
            <person name="van den Ackerveken G."/>
            <person name="Bottin A."/>
            <person name="Bulone V."/>
            <person name="Diaz-Moreno S.M."/>
            <person name="Dumas B."/>
            <person name="Fan L."/>
            <person name="Gaulin E."/>
            <person name="Govers F."/>
            <person name="Grenville-Briggs L.J."/>
            <person name="Horner N.R."/>
            <person name="Levin J.Z."/>
            <person name="Mammella M."/>
            <person name="Meijer H.J."/>
            <person name="Morris P."/>
            <person name="Nusbaum C."/>
            <person name="Oome S."/>
            <person name="Phillips A.J."/>
            <person name="van Rooyen D."/>
            <person name="Rzeszutek E."/>
            <person name="Saraiva M."/>
            <person name="Secombes C.J."/>
            <person name="Seidl M.F."/>
            <person name="Snel B."/>
            <person name="Stassen J.H."/>
            <person name="Sykes S."/>
            <person name="Tripathy S."/>
            <person name="van den Berg H."/>
            <person name="Vega-Arreguin J.C."/>
            <person name="Wawra S."/>
            <person name="Young S.K."/>
            <person name="Zeng Q."/>
            <person name="Dieguez-Uribeondo J."/>
            <person name="Russ C."/>
            <person name="Tyler B.M."/>
            <person name="van West P."/>
        </authorList>
    </citation>
    <scope>NUCLEOTIDE SEQUENCE [LARGE SCALE GENOMIC DNA]</scope>
    <source>
        <strain evidence="1 2">CBS 223.65</strain>
    </source>
</reference>
<evidence type="ECO:0000313" key="2">
    <source>
        <dbReference type="Proteomes" id="UP000030745"/>
    </source>
</evidence>
<dbReference type="EMBL" id="KK584257">
    <property type="protein sequence ID" value="KDO16224.1"/>
    <property type="molecule type" value="Genomic_DNA"/>
</dbReference>
<dbReference type="Proteomes" id="UP000030745">
    <property type="component" value="Unassembled WGS sequence"/>
</dbReference>
<dbReference type="Gene3D" id="1.25.10.10">
    <property type="entry name" value="Leucine-rich Repeat Variant"/>
    <property type="match status" value="1"/>
</dbReference>
<dbReference type="InterPro" id="IPR011989">
    <property type="entry name" value="ARM-like"/>
</dbReference>
<dbReference type="GeneID" id="24142423"/>
<dbReference type="InterPro" id="IPR016024">
    <property type="entry name" value="ARM-type_fold"/>
</dbReference>
<dbReference type="OrthoDB" id="72245at2759"/>
<dbReference type="RefSeq" id="XP_012213067.1">
    <property type="nucleotide sequence ID" value="XM_012357677.1"/>
</dbReference>
<proteinExistence type="predicted"/>
<sequence length="165" mass="17891">MQAAAVDDELHVHGCALTSTLCYDYPRAPHEENQGEMVQSGALEAIRTLLLAERTPSATYTRAIKAIGDLCYKNVGNAEIVLKMNLFPLLAHGLDEHAKNADVLNAIAAVFFVVLVAHPHGAKCGILQCGVLERALHCMQSCDLLVSTAYHILRLLEATLREDGT</sequence>
<dbReference type="SUPFAM" id="SSF48371">
    <property type="entry name" value="ARM repeat"/>
    <property type="match status" value="1"/>
</dbReference>
<accession>A0A067BD11</accession>
<dbReference type="VEuPathDB" id="FungiDB:SPRG_22012"/>
<gene>
    <name evidence="1" type="ORF">SPRG_22012</name>
</gene>
<name>A0A067BD11_SAPPC</name>
<evidence type="ECO:0000313" key="1">
    <source>
        <dbReference type="EMBL" id="KDO16224.1"/>
    </source>
</evidence>
<organism evidence="1 2">
    <name type="scientific">Saprolegnia parasitica (strain CBS 223.65)</name>
    <dbReference type="NCBI Taxonomy" id="695850"/>
    <lineage>
        <taxon>Eukaryota</taxon>
        <taxon>Sar</taxon>
        <taxon>Stramenopiles</taxon>
        <taxon>Oomycota</taxon>
        <taxon>Saprolegniomycetes</taxon>
        <taxon>Saprolegniales</taxon>
        <taxon>Saprolegniaceae</taxon>
        <taxon>Saprolegnia</taxon>
    </lineage>
</organism>
<protein>
    <submittedName>
        <fullName evidence="1">Uncharacterized protein</fullName>
    </submittedName>
</protein>
<dbReference type="KEGG" id="spar:SPRG_22012"/>